<proteinExistence type="predicted"/>
<keyword evidence="3" id="KW-1185">Reference proteome</keyword>
<dbReference type="EMBL" id="JABBFX010000002">
    <property type="protein sequence ID" value="NML46553.1"/>
    <property type="molecule type" value="Genomic_DNA"/>
</dbReference>
<evidence type="ECO:0000256" key="1">
    <source>
        <dbReference type="SAM" id="Phobius"/>
    </source>
</evidence>
<dbReference type="Proteomes" id="UP000541185">
    <property type="component" value="Unassembled WGS sequence"/>
</dbReference>
<evidence type="ECO:0000313" key="3">
    <source>
        <dbReference type="Proteomes" id="UP000541185"/>
    </source>
</evidence>
<evidence type="ECO:0000313" key="2">
    <source>
        <dbReference type="EMBL" id="NML46553.1"/>
    </source>
</evidence>
<feature type="transmembrane region" description="Helical" evidence="1">
    <location>
        <begin position="40"/>
        <end position="58"/>
    </location>
</feature>
<name>A0A848HDD5_9BURK</name>
<keyword evidence="1" id="KW-0472">Membrane</keyword>
<keyword evidence="1" id="KW-1133">Transmembrane helix</keyword>
<feature type="transmembrane region" description="Helical" evidence="1">
    <location>
        <begin position="243"/>
        <end position="261"/>
    </location>
</feature>
<keyword evidence="1" id="KW-0812">Transmembrane</keyword>
<dbReference type="AlphaFoldDB" id="A0A848HDD5"/>
<feature type="transmembrane region" description="Helical" evidence="1">
    <location>
        <begin position="88"/>
        <end position="107"/>
    </location>
</feature>
<reference evidence="2 3" key="1">
    <citation type="submission" date="2020-04" db="EMBL/GenBank/DDBJ databases">
        <title>Ramlibacter sp. G-1-2-2 isolated from soil.</title>
        <authorList>
            <person name="Dahal R.H."/>
        </authorList>
    </citation>
    <scope>NUCLEOTIDE SEQUENCE [LARGE SCALE GENOMIC DNA]</scope>
    <source>
        <strain evidence="2 3">G-1-2-2</strain>
    </source>
</reference>
<gene>
    <name evidence="2" type="ORF">HHL11_22595</name>
</gene>
<sequence length="418" mass="45910">MKTLKLAVPRRSSWYACITMAFLHYFLTPSESGASPAAAVLIRAVSGAALTAVLLAICGLRKVDVTRLGPWTIGLFIWFALINRLQNAQLLAVMFSFMLLSFALVGCEAKSRSRGLTVLEKPLTYLVIFWVFALLLQISLFAISGQLVDLHAILHPLSEARIYGVADLFRFTGVHIEPGTYANWLYALVMLRAMISGRLYDRISLFAVLSILFALSAWGLIAVAIFLFGYFVSKISDMTKRGIRAAALAVLLLTGFGLFVYSQFGEHLPALVDYFVLRSELEDVSGSSKVQALAGFKQLAPQLFIVGMPLSTDFCGGCASPQDAGFLLNIAVYAGMLVAIALFVMIFVAAYREFGVTGALAALPLAFAKFIFYEPMFWMIFGAAVVRIRFGIGLHPNPPKHDKSFTLPTTYKKYDLNL</sequence>
<feature type="transmembrane region" description="Helical" evidence="1">
    <location>
        <begin position="12"/>
        <end position="28"/>
    </location>
</feature>
<accession>A0A848HDD5</accession>
<feature type="transmembrane region" description="Helical" evidence="1">
    <location>
        <begin position="127"/>
        <end position="148"/>
    </location>
</feature>
<protein>
    <recommendedName>
        <fullName evidence="4">O-antigen ligase domain-containing protein</fullName>
    </recommendedName>
</protein>
<feature type="transmembrane region" description="Helical" evidence="1">
    <location>
        <begin position="330"/>
        <end position="350"/>
    </location>
</feature>
<organism evidence="2 3">
    <name type="scientific">Ramlibacter agri</name>
    <dbReference type="NCBI Taxonomy" id="2728837"/>
    <lineage>
        <taxon>Bacteria</taxon>
        <taxon>Pseudomonadati</taxon>
        <taxon>Pseudomonadota</taxon>
        <taxon>Betaproteobacteria</taxon>
        <taxon>Burkholderiales</taxon>
        <taxon>Comamonadaceae</taxon>
        <taxon>Ramlibacter</taxon>
    </lineage>
</organism>
<dbReference type="RefSeq" id="WP_169420812.1">
    <property type="nucleotide sequence ID" value="NZ_JABBFX010000002.1"/>
</dbReference>
<feature type="transmembrane region" description="Helical" evidence="1">
    <location>
        <begin position="203"/>
        <end position="231"/>
    </location>
</feature>
<evidence type="ECO:0008006" key="4">
    <source>
        <dbReference type="Google" id="ProtNLM"/>
    </source>
</evidence>
<comment type="caution">
    <text evidence="2">The sequence shown here is derived from an EMBL/GenBank/DDBJ whole genome shotgun (WGS) entry which is preliminary data.</text>
</comment>
<feature type="transmembrane region" description="Helical" evidence="1">
    <location>
        <begin position="65"/>
        <end position="82"/>
    </location>
</feature>